<evidence type="ECO:0000256" key="1">
    <source>
        <dbReference type="ARBA" id="ARBA00012386"/>
    </source>
</evidence>
<reference evidence="8" key="1">
    <citation type="journal article" date="2017" name="Proc. Natl. Acad. Sci. U.S.A.">
        <title>Simulation of Deepwater Horizon oil plume reveals substrate specialization within a complex community of hydrocarbon-degraders.</title>
        <authorList>
            <person name="Hu P."/>
            <person name="Dubinsky E.A."/>
            <person name="Probst A.J."/>
            <person name="Wang J."/>
            <person name="Sieber C.M.K."/>
            <person name="Tom L.M."/>
            <person name="Gardinali P."/>
            <person name="Banfield J.F."/>
            <person name="Atlas R.M."/>
            <person name="Andersen G.L."/>
        </authorList>
    </citation>
    <scope>NUCLEOTIDE SEQUENCE [LARGE SCALE GENOMIC DNA]</scope>
</reference>
<comment type="caution">
    <text evidence="7">The sequence shown here is derived from an EMBL/GenBank/DDBJ whole genome shotgun (WGS) entry which is preliminary data.</text>
</comment>
<evidence type="ECO:0000256" key="5">
    <source>
        <dbReference type="ARBA" id="ARBA00034489"/>
    </source>
</evidence>
<evidence type="ECO:0000313" key="8">
    <source>
        <dbReference type="Proteomes" id="UP000196531"/>
    </source>
</evidence>
<dbReference type="Pfam" id="PF03942">
    <property type="entry name" value="DTW"/>
    <property type="match status" value="1"/>
</dbReference>
<dbReference type="GO" id="GO:0008033">
    <property type="term" value="P:tRNA processing"/>
    <property type="evidence" value="ECO:0007669"/>
    <property type="project" value="UniProtKB-KW"/>
</dbReference>
<dbReference type="EMBL" id="MAAO01000004">
    <property type="protein sequence ID" value="OUR98550.1"/>
    <property type="molecule type" value="Genomic_DNA"/>
</dbReference>
<organism evidence="7 8">
    <name type="scientific">Halobacteriovorax marinus</name>
    <dbReference type="NCBI Taxonomy" id="97084"/>
    <lineage>
        <taxon>Bacteria</taxon>
        <taxon>Pseudomonadati</taxon>
        <taxon>Bdellovibrionota</taxon>
        <taxon>Bacteriovoracia</taxon>
        <taxon>Bacteriovoracales</taxon>
        <taxon>Halobacteriovoraceae</taxon>
        <taxon>Halobacteriovorax</taxon>
    </lineage>
</organism>
<gene>
    <name evidence="7" type="ORF">A9Q84_03820</name>
</gene>
<evidence type="ECO:0000256" key="4">
    <source>
        <dbReference type="ARBA" id="ARBA00022694"/>
    </source>
</evidence>
<evidence type="ECO:0000256" key="3">
    <source>
        <dbReference type="ARBA" id="ARBA00022691"/>
    </source>
</evidence>
<dbReference type="PANTHER" id="PTHR21392:SF0">
    <property type="entry name" value="TRNA-URIDINE AMINOCARBOXYPROPYLTRANSFERASE 2"/>
    <property type="match status" value="1"/>
</dbReference>
<keyword evidence="3" id="KW-0949">S-adenosyl-L-methionine</keyword>
<dbReference type="AlphaFoldDB" id="A0A1Y5FA36"/>
<comment type="similarity">
    <text evidence="5">Belongs to the TDD superfamily. DTWD2 family.</text>
</comment>
<dbReference type="EC" id="2.5.1.25" evidence="1"/>
<dbReference type="GO" id="GO:0016432">
    <property type="term" value="F:tRNA-uridine aminocarboxypropyltransferase activity"/>
    <property type="evidence" value="ECO:0007669"/>
    <property type="project" value="UniProtKB-EC"/>
</dbReference>
<sequence>MNKEEYLKKKALRQRDFEEVQRRDVCFTCRRTKGACLCESITTIETKTKFVLLMHPMEAKKEKVGTGRLTHASLPNSEIIVSVSFIDDPRVNQLIGDPTKNCFVMYPGKTALNISETKFTLDNKNADKELVVFVIDATWPCAKKMMKLSENLLNLPRLCFTPSERSKFHIKHQPMEFCLSTIESVHYFLGALKEQGIEDKDLSEDGLLKTLEALVNFQLACEEDPDKQTYRRNSFTPAEDRVKSLKWGTRSLFVD</sequence>
<keyword evidence="4" id="KW-0819">tRNA processing</keyword>
<dbReference type="SMART" id="SM01144">
    <property type="entry name" value="DTW"/>
    <property type="match status" value="1"/>
</dbReference>
<dbReference type="InterPro" id="IPR005636">
    <property type="entry name" value="DTW"/>
</dbReference>
<name>A0A1Y5FA36_9BACT</name>
<evidence type="ECO:0000259" key="6">
    <source>
        <dbReference type="SMART" id="SM01144"/>
    </source>
</evidence>
<evidence type="ECO:0000256" key="2">
    <source>
        <dbReference type="ARBA" id="ARBA00022679"/>
    </source>
</evidence>
<dbReference type="InterPro" id="IPR039262">
    <property type="entry name" value="DTWD2/TAPT"/>
</dbReference>
<protein>
    <recommendedName>
        <fullName evidence="1">tRNA-uridine aminocarboxypropyltransferase</fullName>
        <ecNumber evidence="1">2.5.1.25</ecNumber>
    </recommendedName>
</protein>
<accession>A0A1Y5FA36</accession>
<evidence type="ECO:0000313" key="7">
    <source>
        <dbReference type="EMBL" id="OUR98550.1"/>
    </source>
</evidence>
<proteinExistence type="inferred from homology"/>
<dbReference type="Proteomes" id="UP000196531">
    <property type="component" value="Unassembled WGS sequence"/>
</dbReference>
<dbReference type="PANTHER" id="PTHR21392">
    <property type="entry name" value="TRNA-URIDINE AMINOCARBOXYPROPYLTRANSFERASE 2"/>
    <property type="match status" value="1"/>
</dbReference>
<keyword evidence="2" id="KW-0808">Transferase</keyword>
<feature type="domain" description="DTW" evidence="6">
    <location>
        <begin position="22"/>
        <end position="223"/>
    </location>
</feature>